<evidence type="ECO:0000313" key="3">
    <source>
        <dbReference type="Proteomes" id="UP001240678"/>
    </source>
</evidence>
<feature type="compositionally biased region" description="Basic and acidic residues" evidence="1">
    <location>
        <begin position="50"/>
        <end position="59"/>
    </location>
</feature>
<dbReference type="AlphaFoldDB" id="A0AAI9YG77"/>
<dbReference type="EMBL" id="MOOE01000027">
    <property type="protein sequence ID" value="KAK1508053.1"/>
    <property type="molecule type" value="Genomic_DNA"/>
</dbReference>
<evidence type="ECO:0000313" key="2">
    <source>
        <dbReference type="EMBL" id="KAK1508053.1"/>
    </source>
</evidence>
<comment type="caution">
    <text evidence="2">The sequence shown here is derived from an EMBL/GenBank/DDBJ whole genome shotgun (WGS) entry which is preliminary data.</text>
</comment>
<accession>A0AAI9YG77</accession>
<dbReference type="GeneID" id="85347739"/>
<protein>
    <submittedName>
        <fullName evidence="2">Uncharacterized protein</fullName>
    </submittedName>
</protein>
<dbReference type="Proteomes" id="UP001240678">
    <property type="component" value="Unassembled WGS sequence"/>
</dbReference>
<gene>
    <name evidence="2" type="ORF">CCOS01_16054</name>
</gene>
<keyword evidence="3" id="KW-1185">Reference proteome</keyword>
<dbReference type="RefSeq" id="XP_060305247.1">
    <property type="nucleotide sequence ID" value="XM_060464192.1"/>
</dbReference>
<evidence type="ECO:0000256" key="1">
    <source>
        <dbReference type="SAM" id="MobiDB-lite"/>
    </source>
</evidence>
<organism evidence="2 3">
    <name type="scientific">Colletotrichum costaricense</name>
    <dbReference type="NCBI Taxonomy" id="1209916"/>
    <lineage>
        <taxon>Eukaryota</taxon>
        <taxon>Fungi</taxon>
        <taxon>Dikarya</taxon>
        <taxon>Ascomycota</taxon>
        <taxon>Pezizomycotina</taxon>
        <taxon>Sordariomycetes</taxon>
        <taxon>Hypocreomycetidae</taxon>
        <taxon>Glomerellales</taxon>
        <taxon>Glomerellaceae</taxon>
        <taxon>Colletotrichum</taxon>
        <taxon>Colletotrichum acutatum species complex</taxon>
    </lineage>
</organism>
<sequence length="92" mass="9817">MSERAPRHGRLLAISDLRLTAAVKTDIRPRHRSNLIRCANGSLTPPEVPVQRDDKRGCAEDAGLAPTEGGTTGLGMTSSFEFRGTLSPVAFG</sequence>
<feature type="region of interest" description="Disordered" evidence="1">
    <location>
        <begin position="38"/>
        <end position="79"/>
    </location>
</feature>
<reference evidence="2 3" key="1">
    <citation type="submission" date="2016-10" db="EMBL/GenBank/DDBJ databases">
        <title>The genome sequence of Colletotrichum fioriniae PJ7.</title>
        <authorList>
            <person name="Baroncelli R."/>
        </authorList>
    </citation>
    <scope>NUCLEOTIDE SEQUENCE [LARGE SCALE GENOMIC DNA]</scope>
    <source>
        <strain evidence="2 3">IMI 309622</strain>
    </source>
</reference>
<name>A0AAI9YG77_9PEZI</name>
<proteinExistence type="predicted"/>